<feature type="compositionally biased region" description="Basic and acidic residues" evidence="1">
    <location>
        <begin position="233"/>
        <end position="255"/>
    </location>
</feature>
<accession>A0A7J7NSK5</accession>
<evidence type="ECO:0000313" key="3">
    <source>
        <dbReference type="Proteomes" id="UP000541444"/>
    </source>
</evidence>
<evidence type="ECO:0000256" key="1">
    <source>
        <dbReference type="SAM" id="MobiDB-lite"/>
    </source>
</evidence>
<organism evidence="2 3">
    <name type="scientific">Kingdonia uniflora</name>
    <dbReference type="NCBI Taxonomy" id="39325"/>
    <lineage>
        <taxon>Eukaryota</taxon>
        <taxon>Viridiplantae</taxon>
        <taxon>Streptophyta</taxon>
        <taxon>Embryophyta</taxon>
        <taxon>Tracheophyta</taxon>
        <taxon>Spermatophyta</taxon>
        <taxon>Magnoliopsida</taxon>
        <taxon>Ranunculales</taxon>
        <taxon>Circaeasteraceae</taxon>
        <taxon>Kingdonia</taxon>
    </lineage>
</organism>
<feature type="region of interest" description="Disordered" evidence="1">
    <location>
        <begin position="379"/>
        <end position="411"/>
    </location>
</feature>
<dbReference type="Proteomes" id="UP000541444">
    <property type="component" value="Unassembled WGS sequence"/>
</dbReference>
<reference evidence="2 3" key="1">
    <citation type="journal article" date="2020" name="IScience">
        <title>Genome Sequencing of the Endangered Kingdonia uniflora (Circaeasteraceae, Ranunculales) Reveals Potential Mechanisms of Evolutionary Specialization.</title>
        <authorList>
            <person name="Sun Y."/>
            <person name="Deng T."/>
            <person name="Zhang A."/>
            <person name="Moore M.J."/>
            <person name="Landis J.B."/>
            <person name="Lin N."/>
            <person name="Zhang H."/>
            <person name="Zhang X."/>
            <person name="Huang J."/>
            <person name="Zhang X."/>
            <person name="Sun H."/>
            <person name="Wang H."/>
        </authorList>
    </citation>
    <scope>NUCLEOTIDE SEQUENCE [LARGE SCALE GENOMIC DNA]</scope>
    <source>
        <strain evidence="2">TB1705</strain>
        <tissue evidence="2">Leaf</tissue>
    </source>
</reference>
<sequence length="482" mass="54568">MMSMLVVEIFDRHLADMKFQFGGTIIQMKPIYICLILELRVSHIANEFLFVDPEYITNFRMRRFPKKKNIYGLKEIDGVLKQTKLGRHYDDVLRLNLLKIILFFLLPKEGRNVEVKYVDLRNHIEAPVIGIAPAIGVVPAIGIAPTIEPLVVGALAVGAPTIGSSSSATEIGSVVDKVYSQLEVHGKMLQIHGKMLKRILMFTVRESTLPLGDGTLLLGQYQFSTPKKTAKRKREEEEKKKVKGQREKAEEEHGEKCKFNANKKNKKAEEADVPLKKKVEGTKIKDLTDEQLDHVPLIQFKTLIPKIPKKGLVMPREKLEVVKDLMVNDDVEVKKEVNLEAISSKYCGSLLETMVVAEVAKTDIAFFNQEEVIGEAYQTKESKKEVKQSKEEAVKGNDDDDDGNSQKKPNPVKFVLMESEGDVTLKKRHTLTDEDINDKAFSLACQMNLLHAHIDEFLPGVLFESFIQRPISQDEKNQVYQV</sequence>
<feature type="region of interest" description="Disordered" evidence="1">
    <location>
        <begin position="227"/>
        <end position="255"/>
    </location>
</feature>
<comment type="caution">
    <text evidence="2">The sequence shown here is derived from an EMBL/GenBank/DDBJ whole genome shotgun (WGS) entry which is preliminary data.</text>
</comment>
<dbReference type="AlphaFoldDB" id="A0A7J7NSK5"/>
<keyword evidence="3" id="KW-1185">Reference proteome</keyword>
<evidence type="ECO:0000313" key="2">
    <source>
        <dbReference type="EMBL" id="KAF6169964.1"/>
    </source>
</evidence>
<feature type="compositionally biased region" description="Basic and acidic residues" evidence="1">
    <location>
        <begin position="379"/>
        <end position="397"/>
    </location>
</feature>
<name>A0A7J7NSK5_9MAGN</name>
<gene>
    <name evidence="2" type="ORF">GIB67_034356</name>
</gene>
<dbReference type="EMBL" id="JACGCM010000622">
    <property type="protein sequence ID" value="KAF6169964.1"/>
    <property type="molecule type" value="Genomic_DNA"/>
</dbReference>
<protein>
    <submittedName>
        <fullName evidence="2">Uncharacterized protein</fullName>
    </submittedName>
</protein>
<proteinExistence type="predicted"/>